<reference evidence="1 2" key="1">
    <citation type="submission" date="2014-06" db="EMBL/GenBank/DDBJ databases">
        <authorList>
            <person name="Swart Estienne"/>
        </authorList>
    </citation>
    <scope>NUCLEOTIDE SEQUENCE [LARGE SCALE GENOMIC DNA]</scope>
    <source>
        <strain evidence="1 2">130c</strain>
    </source>
</reference>
<protein>
    <submittedName>
        <fullName evidence="1">Hd phosphohydrolase domain-containing protein</fullName>
    </submittedName>
</protein>
<name>A0A077ZRE2_STYLE</name>
<dbReference type="AlphaFoldDB" id="A0A077ZRE2"/>
<keyword evidence="2" id="KW-1185">Reference proteome</keyword>
<dbReference type="PANTHER" id="PTHR11373">
    <property type="entry name" value="DEOXYNUCLEOSIDE TRIPHOSPHATE TRIPHOSPHOHYDROLASE"/>
    <property type="match status" value="1"/>
</dbReference>
<dbReference type="PANTHER" id="PTHR11373:SF4">
    <property type="entry name" value="DEOXYNUCLEOSIDE TRIPHOSPHATE TRIPHOSPHOHYDROLASE SAMHD1"/>
    <property type="match status" value="1"/>
</dbReference>
<dbReference type="GO" id="GO:0006203">
    <property type="term" value="P:dGTP catabolic process"/>
    <property type="evidence" value="ECO:0007669"/>
    <property type="project" value="TreeGrafter"/>
</dbReference>
<dbReference type="InterPro" id="IPR050135">
    <property type="entry name" value="dGTPase-like"/>
</dbReference>
<sequence>MDDSDYSSLGPVYQVFSGAVHTRFEHSLGVGYMVQTMMEHFKQIQQSELLIDDIDKQNVVIAGLCNDLGQGIYSHFFDRLLIPTLDPKLKWDYKDASIMMLDSLIDKNNIDLDDKDLKQIKELIRGQYDSSKSCINPSKAWLFDLQRYNMFKQVYCHKVCQAVSLMFLDALVNVNPHYQFIQNLTNPDAYFNFTDPIIKYIASNKSKPEFQISQQILQRISKRDLYKFVGEKLMDTQDYMKISDKINIQDLINCQDPSDGNFLKQDDVSLYQFGINYGYGIQNPVDLVQFYERSTTINEGTGILSETYQNNRLSLMPNQFSESYIRLFVKQEKNLKTAQDAFKKYFEKHIGI</sequence>
<dbReference type="InterPro" id="IPR003607">
    <property type="entry name" value="HD/PDEase_dom"/>
</dbReference>
<gene>
    <name evidence="1" type="primary">Contig6546.g7002</name>
    <name evidence="1" type="ORF">STYLEM_971</name>
</gene>
<keyword evidence="1" id="KW-0378">Hydrolase</keyword>
<dbReference type="OMA" id="QVHGYIK"/>
<dbReference type="GO" id="GO:0008832">
    <property type="term" value="F:dGTPase activity"/>
    <property type="evidence" value="ECO:0007669"/>
    <property type="project" value="TreeGrafter"/>
</dbReference>
<dbReference type="SUPFAM" id="SSF109604">
    <property type="entry name" value="HD-domain/PDEase-like"/>
    <property type="match status" value="1"/>
</dbReference>
<proteinExistence type="predicted"/>
<evidence type="ECO:0000313" key="2">
    <source>
        <dbReference type="Proteomes" id="UP000039865"/>
    </source>
</evidence>
<dbReference type="Gene3D" id="3.30.70.2760">
    <property type="match status" value="1"/>
</dbReference>
<dbReference type="Gene3D" id="1.10.3210.10">
    <property type="entry name" value="Hypothetical protein af1432"/>
    <property type="match status" value="2"/>
</dbReference>
<dbReference type="CDD" id="cd00077">
    <property type="entry name" value="HDc"/>
    <property type="match status" value="1"/>
</dbReference>
<dbReference type="EMBL" id="CCKQ01000930">
    <property type="protein sequence ID" value="CDW72019.1"/>
    <property type="molecule type" value="Genomic_DNA"/>
</dbReference>
<accession>A0A077ZRE2</accession>
<organism evidence="1 2">
    <name type="scientific">Stylonychia lemnae</name>
    <name type="common">Ciliate</name>
    <dbReference type="NCBI Taxonomy" id="5949"/>
    <lineage>
        <taxon>Eukaryota</taxon>
        <taxon>Sar</taxon>
        <taxon>Alveolata</taxon>
        <taxon>Ciliophora</taxon>
        <taxon>Intramacronucleata</taxon>
        <taxon>Spirotrichea</taxon>
        <taxon>Stichotrichia</taxon>
        <taxon>Sporadotrichida</taxon>
        <taxon>Oxytrichidae</taxon>
        <taxon>Stylonychinae</taxon>
        <taxon>Stylonychia</taxon>
    </lineage>
</organism>
<dbReference type="Proteomes" id="UP000039865">
    <property type="component" value="Unassembled WGS sequence"/>
</dbReference>
<dbReference type="InParanoid" id="A0A077ZRE2"/>
<dbReference type="OrthoDB" id="449267at2759"/>
<dbReference type="GO" id="GO:0005634">
    <property type="term" value="C:nucleus"/>
    <property type="evidence" value="ECO:0007669"/>
    <property type="project" value="TreeGrafter"/>
</dbReference>
<evidence type="ECO:0000313" key="1">
    <source>
        <dbReference type="EMBL" id="CDW72019.1"/>
    </source>
</evidence>